<dbReference type="SFLD" id="SFLDG01018">
    <property type="entry name" value="Squalene/Phytoene_Synthase_Lik"/>
    <property type="match status" value="1"/>
</dbReference>
<comment type="pathway">
    <text evidence="2">Carotenoid biosynthesis; phytoene biosynthesis; all-trans-phytoene from geranylgeranyl diphosphate: step 1/1.</text>
</comment>
<gene>
    <name evidence="9" type="primary">psy1</name>
</gene>
<evidence type="ECO:0000256" key="2">
    <source>
        <dbReference type="ARBA" id="ARBA00005172"/>
    </source>
</evidence>
<comment type="similarity">
    <text evidence="3">Belongs to the phytoene/squalene synthase family.</text>
</comment>
<keyword evidence="5 9" id="KW-0808">Transferase</keyword>
<dbReference type="PROSITE" id="PS01045">
    <property type="entry name" value="SQUALEN_PHYTOEN_SYN_2"/>
    <property type="match status" value="1"/>
</dbReference>
<dbReference type="GO" id="GO:0004311">
    <property type="term" value="F:geranylgeranyl diphosphate synthase activity"/>
    <property type="evidence" value="ECO:0007669"/>
    <property type="project" value="InterPro"/>
</dbReference>
<comment type="catalytic activity">
    <reaction evidence="1">
        <text>2 (2E,6E,10E)-geranylgeranyl diphosphate = 15-cis-phytoene + 2 diphosphate</text>
        <dbReference type="Rhea" id="RHEA:34475"/>
        <dbReference type="ChEBI" id="CHEBI:27787"/>
        <dbReference type="ChEBI" id="CHEBI:33019"/>
        <dbReference type="ChEBI" id="CHEBI:58756"/>
        <dbReference type="EC" id="2.5.1.32"/>
    </reaction>
</comment>
<keyword evidence="8" id="KW-1133">Transmembrane helix</keyword>
<dbReference type="InterPro" id="IPR002060">
    <property type="entry name" value="Squ/phyt_synthse"/>
</dbReference>
<keyword evidence="8" id="KW-0812">Transmembrane</keyword>
<dbReference type="SFLD" id="SFLDS00005">
    <property type="entry name" value="Isoprenoid_Synthase_Type_I"/>
    <property type="match status" value="1"/>
</dbReference>
<keyword evidence="7" id="KW-0414">Isoprene biosynthesis</keyword>
<dbReference type="GO" id="GO:0046905">
    <property type="term" value="F:15-cis-phytoene synthase activity"/>
    <property type="evidence" value="ECO:0007669"/>
    <property type="project" value="UniProtKB-EC"/>
</dbReference>
<dbReference type="AlphaFoldDB" id="A0A7L9CQH4"/>
<dbReference type="GO" id="GO:0009536">
    <property type="term" value="C:plastid"/>
    <property type="evidence" value="ECO:0007669"/>
    <property type="project" value="UniProtKB-ARBA"/>
</dbReference>
<organism evidence="9">
    <name type="scientific">Solanum lycopersicum</name>
    <name type="common">Tomato</name>
    <name type="synonym">Lycopersicon esculentum</name>
    <dbReference type="NCBI Taxonomy" id="4081"/>
    <lineage>
        <taxon>Eukaryota</taxon>
        <taxon>Viridiplantae</taxon>
        <taxon>Streptophyta</taxon>
        <taxon>Embryophyta</taxon>
        <taxon>Tracheophyta</taxon>
        <taxon>Spermatophyta</taxon>
        <taxon>Magnoliopsida</taxon>
        <taxon>eudicotyledons</taxon>
        <taxon>Gunneridae</taxon>
        <taxon>Pentapetalae</taxon>
        <taxon>asterids</taxon>
        <taxon>lamiids</taxon>
        <taxon>Solanales</taxon>
        <taxon>Solanaceae</taxon>
        <taxon>Solanoideae</taxon>
        <taxon>Solaneae</taxon>
        <taxon>Solanum</taxon>
        <taxon>Solanum subgen. Lycopersicon</taxon>
    </lineage>
</organism>
<dbReference type="PANTHER" id="PTHR31480">
    <property type="entry name" value="BIFUNCTIONAL LYCOPENE CYCLASE/PHYTOENE SYNTHASE"/>
    <property type="match status" value="1"/>
</dbReference>
<evidence type="ECO:0000256" key="6">
    <source>
        <dbReference type="ARBA" id="ARBA00022746"/>
    </source>
</evidence>
<dbReference type="InterPro" id="IPR019845">
    <property type="entry name" value="Squalene/phytoene_synthase_CS"/>
</dbReference>
<keyword evidence="8" id="KW-0472">Membrane</keyword>
<feature type="transmembrane region" description="Helical" evidence="8">
    <location>
        <begin position="236"/>
        <end position="258"/>
    </location>
</feature>
<dbReference type="Gene3D" id="1.10.600.10">
    <property type="entry name" value="Farnesyl Diphosphate Synthase"/>
    <property type="match status" value="1"/>
</dbReference>
<dbReference type="Pfam" id="PF00494">
    <property type="entry name" value="SQS_PSY"/>
    <property type="match status" value="1"/>
</dbReference>
<evidence type="ECO:0000256" key="3">
    <source>
        <dbReference type="ARBA" id="ARBA00006251"/>
    </source>
</evidence>
<evidence type="ECO:0000313" key="9">
    <source>
        <dbReference type="EMBL" id="QOJ43189.1"/>
    </source>
</evidence>
<evidence type="ECO:0000256" key="8">
    <source>
        <dbReference type="SAM" id="Phobius"/>
    </source>
</evidence>
<dbReference type="CDD" id="cd00683">
    <property type="entry name" value="Trans_IPPS_HH"/>
    <property type="match status" value="1"/>
</dbReference>
<dbReference type="GO" id="GO:0051996">
    <property type="term" value="F:squalene synthase [NAD(P)H] activity"/>
    <property type="evidence" value="ECO:0007669"/>
    <property type="project" value="InterPro"/>
</dbReference>
<dbReference type="EMBL" id="MT664043">
    <property type="protein sequence ID" value="QOJ43189.1"/>
    <property type="molecule type" value="Genomic_DNA"/>
</dbReference>
<evidence type="ECO:0000256" key="4">
    <source>
        <dbReference type="ARBA" id="ARBA00012396"/>
    </source>
</evidence>
<dbReference type="EC" id="2.5.1.32" evidence="4"/>
<dbReference type="SFLD" id="SFLDG01212">
    <property type="entry name" value="Phytoene_synthase_like"/>
    <property type="match status" value="1"/>
</dbReference>
<evidence type="ECO:0000256" key="7">
    <source>
        <dbReference type="ARBA" id="ARBA00023229"/>
    </source>
</evidence>
<dbReference type="SUPFAM" id="SSF48576">
    <property type="entry name" value="Terpenoid synthases"/>
    <property type="match status" value="1"/>
</dbReference>
<evidence type="ECO:0000256" key="1">
    <source>
        <dbReference type="ARBA" id="ARBA00001805"/>
    </source>
</evidence>
<accession>A0A7L9CQH4</accession>
<keyword evidence="6" id="KW-0125">Carotenoid biosynthesis</keyword>
<proteinExistence type="inferred from homology"/>
<dbReference type="GO" id="GO:0016117">
    <property type="term" value="P:carotenoid biosynthetic process"/>
    <property type="evidence" value="ECO:0007669"/>
    <property type="project" value="UniProtKB-KW"/>
</dbReference>
<dbReference type="FunFam" id="1.10.600.10:FF:000004">
    <property type="entry name" value="Phytoene synthase chloroplastic"/>
    <property type="match status" value="1"/>
</dbReference>
<protein>
    <recommendedName>
        <fullName evidence="4">15-cis-phytoene synthase</fullName>
        <ecNumber evidence="4">2.5.1.32</ecNumber>
    </recommendedName>
</protein>
<name>A0A7L9CQH4_SOLLC</name>
<dbReference type="InterPro" id="IPR008949">
    <property type="entry name" value="Isoprenoid_synthase_dom_sf"/>
</dbReference>
<dbReference type="InterPro" id="IPR044843">
    <property type="entry name" value="Trans_IPPS_bact-type"/>
</dbReference>
<dbReference type="InterPro" id="IPR033904">
    <property type="entry name" value="Trans_IPPS_HH"/>
</dbReference>
<reference evidence="9" key="1">
    <citation type="journal article" date="2020" name="Plants (Basel)">
        <title>The structure and functions of phytoene synthase-1 are preserved, but PSY1 transcription regulation is variable during fruit carotenogenesis in domesticated and wild tomato species (Solanum section Lycopersicon).</title>
        <authorList>
            <person name="Efremov G.I."/>
            <person name="Slugina M.A."/>
            <person name="Shchennikova A.V."/>
            <person name="Kochieva E.Z."/>
        </authorList>
    </citation>
    <scope>NUCLEOTIDE SEQUENCE</scope>
</reference>
<sequence>MSVALLWVVSPCDVSNGTSFMESVREGNRFFDSSRHRNLVSNERINRDSGKQTNNGRKFSVRSAILATPSGERTMTSEQMVYDVVLRQAALVKRQLRSTNELEVKPDIPIPGNLGLLSEAYDRCGEVCAEYAKTFNLGTMLMTPERRRAIWAIYVWCRRTDELVDGPNASYITPAALDRWENRLEDVFNGRPFDMLDGALSDTVSNFPVDIQPFRDMIEGMRMDLRKSRYKNFDELYLYCYYVAGTVGLMGVPIMGIAPESKATTESVYNAALALGIANQLTNILRDVGEDARRGRVYLPQDELAQAGLSDEDIFAGRVTDKWRIFMKKQIHRARKFFDEAEKGVTELSSASRFPVWASLVLYRKILDEIEANDYNNFTKRAYVSKSKKLIALPIAYAKSLVPPTKTVSLQR</sequence>
<evidence type="ECO:0000256" key="5">
    <source>
        <dbReference type="ARBA" id="ARBA00022679"/>
    </source>
</evidence>